<dbReference type="GO" id="GO:0005886">
    <property type="term" value="C:plasma membrane"/>
    <property type="evidence" value="ECO:0007669"/>
    <property type="project" value="UniProtKB-SubCell"/>
</dbReference>
<dbReference type="PANTHER" id="PTHR11893">
    <property type="entry name" value="INNEXIN"/>
    <property type="match status" value="1"/>
</dbReference>
<keyword evidence="10 12" id="KW-0472">Membrane</keyword>
<evidence type="ECO:0000256" key="7">
    <source>
        <dbReference type="ARBA" id="ARBA00022949"/>
    </source>
</evidence>
<dbReference type="AlphaFoldDB" id="A0A183DRU4"/>
<evidence type="ECO:0000256" key="3">
    <source>
        <dbReference type="ARBA" id="ARBA00022448"/>
    </source>
</evidence>
<dbReference type="InterPro" id="IPR000990">
    <property type="entry name" value="Innexin"/>
</dbReference>
<comment type="function">
    <text evidence="12">Structural component of the gap junctions.</text>
</comment>
<reference evidence="15" key="1">
    <citation type="submission" date="2016-06" db="UniProtKB">
        <authorList>
            <consortium name="WormBaseParasite"/>
        </authorList>
    </citation>
    <scope>IDENTIFICATION</scope>
</reference>
<keyword evidence="3 12" id="KW-0813">Transport</keyword>
<keyword evidence="5 12" id="KW-0812">Transmembrane</keyword>
<organism evidence="15">
    <name type="scientific">Gongylonema pulchrum</name>
    <dbReference type="NCBI Taxonomy" id="637853"/>
    <lineage>
        <taxon>Eukaryota</taxon>
        <taxon>Metazoa</taxon>
        <taxon>Ecdysozoa</taxon>
        <taxon>Nematoda</taxon>
        <taxon>Chromadorea</taxon>
        <taxon>Rhabditida</taxon>
        <taxon>Spirurina</taxon>
        <taxon>Spiruromorpha</taxon>
        <taxon>Spiruroidea</taxon>
        <taxon>Gongylonematidae</taxon>
        <taxon>Gongylonema</taxon>
    </lineage>
</organism>
<evidence type="ECO:0000256" key="1">
    <source>
        <dbReference type="ARBA" id="ARBA00004610"/>
    </source>
</evidence>
<evidence type="ECO:0000256" key="8">
    <source>
        <dbReference type="ARBA" id="ARBA00022989"/>
    </source>
</evidence>
<dbReference type="WBParaSite" id="GPUH_0001144901-mRNA-1">
    <property type="protein sequence ID" value="GPUH_0001144901-mRNA-1"/>
    <property type="gene ID" value="GPUH_0001144901"/>
</dbReference>
<evidence type="ECO:0000256" key="6">
    <source>
        <dbReference type="ARBA" id="ARBA00022868"/>
    </source>
</evidence>
<evidence type="ECO:0000256" key="12">
    <source>
        <dbReference type="RuleBase" id="RU010713"/>
    </source>
</evidence>
<dbReference type="Proteomes" id="UP000271098">
    <property type="component" value="Unassembled WGS sequence"/>
</dbReference>
<gene>
    <name evidence="12" type="primary">inx</name>
    <name evidence="13" type="ORF">GPUH_LOCUS11435</name>
</gene>
<dbReference type="Pfam" id="PF00876">
    <property type="entry name" value="Innexin"/>
    <property type="match status" value="2"/>
</dbReference>
<keyword evidence="9 12" id="KW-0406">Ion transport</keyword>
<feature type="transmembrane region" description="Helical" evidence="12">
    <location>
        <begin position="187"/>
        <end position="206"/>
    </location>
</feature>
<dbReference type="PANTHER" id="PTHR11893:SF20">
    <property type="entry name" value="INNEXIN-3"/>
    <property type="match status" value="1"/>
</dbReference>
<evidence type="ECO:0000313" key="13">
    <source>
        <dbReference type="EMBL" id="VDN18774.1"/>
    </source>
</evidence>
<evidence type="ECO:0000313" key="14">
    <source>
        <dbReference type="Proteomes" id="UP000271098"/>
    </source>
</evidence>
<sequence length="368" mass="44017">MLGFPFIADFIQRVKPLEVTDSVDFMNYYCTTLLLAMAAFAISAKQYFGSPIQCWVPMEFRGGWEKYTEDYCFIQNSYYVSMEEEIPNELHKRNDQISYYRWVPVVQMLQALMFFAPNYFWNACCKQTAIQPQAIVKDAKKISMLRGENRKDEVCGLAEYISETVSIFSGRRFTRLPFPRLGKNATVLYLLTKLFYVMNIVAQFFLLNHFLEENFLLWGFQVALRFRTFTLFVLGDVISRREWQESSVFPRVIMCDFEDHRPKHILIVSVCEPHQTAYVYEESEIWLRSLQVRRLANIHRHSVQCVIMLNMINEKFYFFLWFWFLIVGFCTIVNFFYHLIVMTVPRARMRLVLWNIRKIEWEVSAFHF</sequence>
<protein>
    <recommendedName>
        <fullName evidence="12">Innexin</fullName>
    </recommendedName>
</protein>
<evidence type="ECO:0000256" key="2">
    <source>
        <dbReference type="ARBA" id="ARBA00004651"/>
    </source>
</evidence>
<dbReference type="GO" id="GO:0005921">
    <property type="term" value="C:gap junction"/>
    <property type="evidence" value="ECO:0007669"/>
    <property type="project" value="UniProtKB-SubCell"/>
</dbReference>
<evidence type="ECO:0000256" key="9">
    <source>
        <dbReference type="ARBA" id="ARBA00023065"/>
    </source>
</evidence>
<keyword evidence="4" id="KW-1003">Cell membrane</keyword>
<dbReference type="PRINTS" id="PR01262">
    <property type="entry name" value="INNEXIN"/>
</dbReference>
<comment type="subcellular location">
    <subcellularLocation>
        <location evidence="1">Cell junction</location>
        <location evidence="1">Gap junction</location>
    </subcellularLocation>
    <subcellularLocation>
        <location evidence="2 12">Cell membrane</location>
        <topology evidence="2 12">Multi-pass membrane protein</topology>
    </subcellularLocation>
</comment>
<evidence type="ECO:0000256" key="4">
    <source>
        <dbReference type="ARBA" id="ARBA00022475"/>
    </source>
</evidence>
<keyword evidence="6" id="KW-0303">Gap junction</keyword>
<evidence type="ECO:0000256" key="10">
    <source>
        <dbReference type="ARBA" id="ARBA00023136"/>
    </source>
</evidence>
<feature type="transmembrane region" description="Helical" evidence="12">
    <location>
        <begin position="25"/>
        <end position="44"/>
    </location>
</feature>
<comment type="similarity">
    <text evidence="12">Belongs to the pannexin family.</text>
</comment>
<proteinExistence type="inferred from homology"/>
<dbReference type="PROSITE" id="PS51013">
    <property type="entry name" value="PANNEXIN"/>
    <property type="match status" value="1"/>
</dbReference>
<keyword evidence="7" id="KW-0965">Cell junction</keyword>
<evidence type="ECO:0000313" key="15">
    <source>
        <dbReference type="WBParaSite" id="GPUH_0001144901-mRNA-1"/>
    </source>
</evidence>
<dbReference type="OrthoDB" id="5867527at2759"/>
<dbReference type="EMBL" id="UYRT01078552">
    <property type="protein sequence ID" value="VDN18774.1"/>
    <property type="molecule type" value="Genomic_DNA"/>
</dbReference>
<evidence type="ECO:0000256" key="11">
    <source>
        <dbReference type="ARBA" id="ARBA00023303"/>
    </source>
</evidence>
<keyword evidence="8 12" id="KW-1133">Transmembrane helix</keyword>
<comment type="caution">
    <text evidence="12">Lacks conserved residue(s) required for the propagation of feature annotation.</text>
</comment>
<feature type="transmembrane region" description="Helical" evidence="12">
    <location>
        <begin position="316"/>
        <end position="340"/>
    </location>
</feature>
<evidence type="ECO:0000256" key="5">
    <source>
        <dbReference type="ARBA" id="ARBA00022692"/>
    </source>
</evidence>
<dbReference type="GO" id="GO:0034220">
    <property type="term" value="P:monoatomic ion transmembrane transport"/>
    <property type="evidence" value="ECO:0007669"/>
    <property type="project" value="UniProtKB-KW"/>
</dbReference>
<reference evidence="13 14" key="2">
    <citation type="submission" date="2018-11" db="EMBL/GenBank/DDBJ databases">
        <authorList>
            <consortium name="Pathogen Informatics"/>
        </authorList>
    </citation>
    <scope>NUCLEOTIDE SEQUENCE [LARGE SCALE GENOMIC DNA]</scope>
</reference>
<dbReference type="GO" id="GO:0005243">
    <property type="term" value="F:gap junction channel activity"/>
    <property type="evidence" value="ECO:0007669"/>
    <property type="project" value="TreeGrafter"/>
</dbReference>
<keyword evidence="11 12" id="KW-0407">Ion channel</keyword>
<accession>A0A183DRU4</accession>
<keyword evidence="14" id="KW-1185">Reference proteome</keyword>
<name>A0A183DRU4_9BILA</name>